<dbReference type="FunFam" id="3.20.20.70:FF:000064">
    <property type="entry name" value="Thiamine-phosphate synthase"/>
    <property type="match status" value="1"/>
</dbReference>
<comment type="pathway">
    <text evidence="1">Cofactor biosynthesis; thiamine diphosphate biosynthesis.</text>
</comment>
<keyword evidence="5" id="KW-0784">Thiamine biosynthesis</keyword>
<dbReference type="Proteomes" id="UP000198104">
    <property type="component" value="Unassembled WGS sequence"/>
</dbReference>
<evidence type="ECO:0000313" key="7">
    <source>
        <dbReference type="EMBL" id="OWS71527.1"/>
    </source>
</evidence>
<proteinExistence type="predicted"/>
<evidence type="ECO:0000256" key="4">
    <source>
        <dbReference type="ARBA" id="ARBA00022842"/>
    </source>
</evidence>
<dbReference type="GO" id="GO:0004789">
    <property type="term" value="F:thiamine-phosphate diphosphorylase activity"/>
    <property type="evidence" value="ECO:0007669"/>
    <property type="project" value="TreeGrafter"/>
</dbReference>
<dbReference type="GO" id="GO:0046872">
    <property type="term" value="F:metal ion binding"/>
    <property type="evidence" value="ECO:0007669"/>
    <property type="project" value="UniProtKB-KW"/>
</dbReference>
<dbReference type="Gene3D" id="3.20.20.70">
    <property type="entry name" value="Aldolase class I"/>
    <property type="match status" value="1"/>
</dbReference>
<keyword evidence="8" id="KW-1185">Reference proteome</keyword>
<keyword evidence="4" id="KW-0460">Magnesium</keyword>
<dbReference type="OrthoDB" id="9789949at2"/>
<dbReference type="Pfam" id="PF02581">
    <property type="entry name" value="TMP-TENI"/>
    <property type="match status" value="1"/>
</dbReference>
<keyword evidence="3" id="KW-0479">Metal-binding</keyword>
<dbReference type="PANTHER" id="PTHR20857">
    <property type="entry name" value="THIAMINE-PHOSPHATE PYROPHOSPHORYLASE"/>
    <property type="match status" value="1"/>
</dbReference>
<keyword evidence="2" id="KW-0808">Transferase</keyword>
<comment type="caution">
    <text evidence="7">The sequence shown here is derived from an EMBL/GenBank/DDBJ whole genome shotgun (WGS) entry which is preliminary data.</text>
</comment>
<dbReference type="InterPro" id="IPR022998">
    <property type="entry name" value="ThiamineP_synth_TenI"/>
</dbReference>
<dbReference type="CDD" id="cd00564">
    <property type="entry name" value="TMP_TenI"/>
    <property type="match status" value="1"/>
</dbReference>
<evidence type="ECO:0000259" key="6">
    <source>
        <dbReference type="Pfam" id="PF02581"/>
    </source>
</evidence>
<gene>
    <name evidence="7" type="ORF">CBI30_07300</name>
</gene>
<accession>A0A254Q9C8</accession>
<dbReference type="EMBL" id="NGUO01000010">
    <property type="protein sequence ID" value="OWS71527.1"/>
    <property type="molecule type" value="Genomic_DNA"/>
</dbReference>
<dbReference type="InterPro" id="IPR013785">
    <property type="entry name" value="Aldolase_TIM"/>
</dbReference>
<dbReference type="SUPFAM" id="SSF51391">
    <property type="entry name" value="Thiamin phosphate synthase"/>
    <property type="match status" value="1"/>
</dbReference>
<dbReference type="GO" id="GO:0009228">
    <property type="term" value="P:thiamine biosynthetic process"/>
    <property type="evidence" value="ECO:0007669"/>
    <property type="project" value="UniProtKB-KW"/>
</dbReference>
<dbReference type="RefSeq" id="WP_088527643.1">
    <property type="nucleotide sequence ID" value="NZ_NGUO01000010.1"/>
</dbReference>
<organism evidence="7 8">
    <name type="scientific">Polynucleobacter aenigmaticus</name>
    <dbReference type="NCBI Taxonomy" id="1743164"/>
    <lineage>
        <taxon>Bacteria</taxon>
        <taxon>Pseudomonadati</taxon>
        <taxon>Pseudomonadota</taxon>
        <taxon>Betaproteobacteria</taxon>
        <taxon>Burkholderiales</taxon>
        <taxon>Burkholderiaceae</taxon>
        <taxon>Polynucleobacter</taxon>
    </lineage>
</organism>
<evidence type="ECO:0000313" key="8">
    <source>
        <dbReference type="Proteomes" id="UP000198104"/>
    </source>
</evidence>
<protein>
    <submittedName>
        <fullName evidence="7">Thiamine phosphate synthase</fullName>
    </submittedName>
</protein>
<dbReference type="AlphaFoldDB" id="A0A254Q9C8"/>
<evidence type="ECO:0000256" key="3">
    <source>
        <dbReference type="ARBA" id="ARBA00022723"/>
    </source>
</evidence>
<evidence type="ECO:0000256" key="5">
    <source>
        <dbReference type="ARBA" id="ARBA00022977"/>
    </source>
</evidence>
<dbReference type="GO" id="GO:0005737">
    <property type="term" value="C:cytoplasm"/>
    <property type="evidence" value="ECO:0007669"/>
    <property type="project" value="TreeGrafter"/>
</dbReference>
<reference evidence="7 8" key="1">
    <citation type="submission" date="2017-05" db="EMBL/GenBank/DDBJ databases">
        <title>Polynucleobacter sp. MWH-K35W1 isolated from the permanently anoxic monimolimnion of a meromictic lake.</title>
        <authorList>
            <person name="Hahn M.W."/>
        </authorList>
    </citation>
    <scope>NUCLEOTIDE SEQUENCE [LARGE SCALE GENOMIC DNA]</scope>
    <source>
        <strain evidence="7 8">MWH-K35W1</strain>
    </source>
</reference>
<name>A0A254Q9C8_9BURK</name>
<sequence>MSLVRDLSDQIVAAHSNDDLCLPIPAYSMASPPPKIDNEHASDHYELAGMVAAITMGFIEKDANTLGKAWARMVHQDGGFNPFKWPSRPEHFDLLPWTRNMNPNAFAECPKRLGLYAVMPDANWVKRMVEAEVPTVQLRLKSEDKKLIRKQIVESVEAVKGSKTLLFINDFWQEAIEAGAYGVHLGQEDLETADLDAIRSEGLRLGLSTHGYAEMVYADRFCPSYIAMGAVFPTNLKKMATAPQGLGRLYKYAKLMSQYPLVAIGGIDESSIHAVAQSGVGSVAVVRAISGASDPKAEVKRLQELMKT</sequence>
<dbReference type="PANTHER" id="PTHR20857:SF15">
    <property type="entry name" value="THIAMINE-PHOSPHATE SYNTHASE"/>
    <property type="match status" value="1"/>
</dbReference>
<feature type="domain" description="Thiamine phosphate synthase/TenI" evidence="6">
    <location>
        <begin position="122"/>
        <end position="289"/>
    </location>
</feature>
<dbReference type="InterPro" id="IPR036206">
    <property type="entry name" value="ThiamineP_synth_sf"/>
</dbReference>
<evidence type="ECO:0000256" key="2">
    <source>
        <dbReference type="ARBA" id="ARBA00022679"/>
    </source>
</evidence>
<evidence type="ECO:0000256" key="1">
    <source>
        <dbReference type="ARBA" id="ARBA00004948"/>
    </source>
</evidence>